<evidence type="ECO:0000256" key="2">
    <source>
        <dbReference type="ARBA" id="ARBA00023276"/>
    </source>
</evidence>
<evidence type="ECO:0008006" key="8">
    <source>
        <dbReference type="Google" id="ProtNLM"/>
    </source>
</evidence>
<keyword evidence="7" id="KW-1185">Reference proteome</keyword>
<evidence type="ECO:0000313" key="6">
    <source>
        <dbReference type="EMBL" id="GAA3930679.1"/>
    </source>
</evidence>
<evidence type="ECO:0000313" key="7">
    <source>
        <dbReference type="Proteomes" id="UP001499909"/>
    </source>
</evidence>
<feature type="chain" id="PRO_5047437789" description="T9SS type A sorting domain-containing protein" evidence="3">
    <location>
        <begin position="21"/>
        <end position="710"/>
    </location>
</feature>
<evidence type="ECO:0000256" key="1">
    <source>
        <dbReference type="ARBA" id="ARBA00022531"/>
    </source>
</evidence>
<feature type="domain" description="Photosynthesis system II assembly factor Ycf48/Hcf136-like" evidence="4">
    <location>
        <begin position="27"/>
        <end position="157"/>
    </location>
</feature>
<proteinExistence type="predicted"/>
<dbReference type="EMBL" id="BAABDH010000022">
    <property type="protein sequence ID" value="GAA3930679.1"/>
    <property type="molecule type" value="Genomic_DNA"/>
</dbReference>
<keyword evidence="2" id="KW-0604">Photosystem II</keyword>
<dbReference type="InterPro" id="IPR026444">
    <property type="entry name" value="Secre_tail"/>
</dbReference>
<evidence type="ECO:0000259" key="4">
    <source>
        <dbReference type="Pfam" id="PF14870"/>
    </source>
</evidence>
<dbReference type="SUPFAM" id="SSF110296">
    <property type="entry name" value="Oligoxyloglucan reducing end-specific cellobiohydrolase"/>
    <property type="match status" value="2"/>
</dbReference>
<comment type="caution">
    <text evidence="6">The sequence shown here is derived from an EMBL/GenBank/DDBJ whole genome shotgun (WGS) entry which is preliminary data.</text>
</comment>
<dbReference type="Pfam" id="PF18962">
    <property type="entry name" value="Por_Secre_tail"/>
    <property type="match status" value="1"/>
</dbReference>
<feature type="domain" description="Secretion system C-terminal sorting" evidence="5">
    <location>
        <begin position="637"/>
        <end position="702"/>
    </location>
</feature>
<dbReference type="NCBIfam" id="TIGR04183">
    <property type="entry name" value="Por_Secre_tail"/>
    <property type="match status" value="1"/>
</dbReference>
<feature type="signal peptide" evidence="3">
    <location>
        <begin position="1"/>
        <end position="20"/>
    </location>
</feature>
<name>A0ABP7MVF0_9BACT</name>
<dbReference type="InterPro" id="IPR028203">
    <property type="entry name" value="PSII_CF48-like_dom"/>
</dbReference>
<keyword evidence="3" id="KW-0732">Signal</keyword>
<dbReference type="PANTHER" id="PTHR47199">
    <property type="entry name" value="PHOTOSYSTEM II STABILITY/ASSEMBLY FACTOR HCF136, CHLOROPLASTIC"/>
    <property type="match status" value="1"/>
</dbReference>
<evidence type="ECO:0000259" key="5">
    <source>
        <dbReference type="Pfam" id="PF18962"/>
    </source>
</evidence>
<feature type="domain" description="Photosynthesis system II assembly factor Ycf48/Hcf136-like" evidence="4">
    <location>
        <begin position="495"/>
        <end position="591"/>
    </location>
</feature>
<organism evidence="6 7">
    <name type="scientific">Hymenobacter algoricola</name>
    <dbReference type="NCBI Taxonomy" id="486267"/>
    <lineage>
        <taxon>Bacteria</taxon>
        <taxon>Pseudomonadati</taxon>
        <taxon>Bacteroidota</taxon>
        <taxon>Cytophagia</taxon>
        <taxon>Cytophagales</taxon>
        <taxon>Hymenobacteraceae</taxon>
        <taxon>Hymenobacter</taxon>
    </lineage>
</organism>
<dbReference type="PANTHER" id="PTHR47199:SF2">
    <property type="entry name" value="PHOTOSYSTEM II STABILITY_ASSEMBLY FACTOR HCF136, CHLOROPLASTIC"/>
    <property type="match status" value="1"/>
</dbReference>
<keyword evidence="1" id="KW-0602">Photosynthesis</keyword>
<dbReference type="Pfam" id="PF14870">
    <property type="entry name" value="PSII_BNR"/>
    <property type="match status" value="2"/>
</dbReference>
<reference evidence="7" key="1">
    <citation type="journal article" date="2019" name="Int. J. Syst. Evol. Microbiol.">
        <title>The Global Catalogue of Microorganisms (GCM) 10K type strain sequencing project: providing services to taxonomists for standard genome sequencing and annotation.</title>
        <authorList>
            <consortium name="The Broad Institute Genomics Platform"/>
            <consortium name="The Broad Institute Genome Sequencing Center for Infectious Disease"/>
            <person name="Wu L."/>
            <person name="Ma J."/>
        </authorList>
    </citation>
    <scope>NUCLEOTIDE SEQUENCE [LARGE SCALE GENOMIC DNA]</scope>
    <source>
        <strain evidence="7">JCM 17214</strain>
    </source>
</reference>
<dbReference type="Gene3D" id="2.130.10.10">
    <property type="entry name" value="YVTN repeat-like/Quinoprotein amine dehydrogenase"/>
    <property type="match status" value="3"/>
</dbReference>
<dbReference type="RefSeq" id="WP_345112251.1">
    <property type="nucleotide sequence ID" value="NZ_BAABDH010000022.1"/>
</dbReference>
<sequence length="710" mass="76438">MKKLYFVLLLLSGLAQTAQGQWQAAYPLGISASGVYFTSDQAGYVVGEQGGRGVIVKTADSGLSWSKLPLPANTSSSRMRSVWFTAADTGYVLQDYGLLKTQNAGVSWTLMTSGFPNQDQATGLQFTSARTGYLNCLNGPVYKTTDAGQTWQDTHVPAGGSGSSYPTVTQLVFPSARVGYLIVGFELFKTSDAGASWQLLPGLAGRRYRTIMFRTATEGYVNVDFGGTYRTLDGGATWTPLAGAWDSADCMYFTDSQRGVFLTSYSTISQTIDGGATAPRVYHSNYTFSWTGVHFPTAQFGCGVGGDGAIVITRDGGRTWRMHNPSSTNLRTNYAMFFGRNGEGLIGGEAAGLWRTSDYGQRWVVDEQTLPAYRNIYGLHFADPDTGLVVTTNNGFYMTYDGGKSFRTATPRSGAFVGHRSATDYLLLSSKVIFTTGSSVSGPARLAKSTNGGQSWSYYGPGFQNRLASLDFPTPQVGYACGAVGKIVRTTNGGSSWQEVDAPVNNDLLKIKFRTPTFGLAVGTYGGIVRTTDGGTTWTSVASGLNFSLIDLHFVSDSVAYVGSSVGDLARTDNGGRTWKVITTVAERLPGVRKYYFRDATTVLALTDYSVYRRDLTDRTILSTSVGAAPRGAALELYPNPASKTVTVQYPAGFVPVSLRVYDGQGRLVLEPRRGGPLHALSVAELPAGLYVLRAESSQHLSLTHRFIKQ</sequence>
<protein>
    <recommendedName>
        <fullName evidence="8">T9SS type A sorting domain-containing protein</fullName>
    </recommendedName>
</protein>
<evidence type="ECO:0000256" key="3">
    <source>
        <dbReference type="SAM" id="SignalP"/>
    </source>
</evidence>
<gene>
    <name evidence="6" type="ORF">GCM10022406_15010</name>
</gene>
<accession>A0ABP7MVF0</accession>
<dbReference type="Proteomes" id="UP001499909">
    <property type="component" value="Unassembled WGS sequence"/>
</dbReference>
<dbReference type="InterPro" id="IPR015943">
    <property type="entry name" value="WD40/YVTN_repeat-like_dom_sf"/>
</dbReference>